<name>A0A061GRF3_THECC</name>
<dbReference type="AlphaFoldDB" id="A0A061GRF3"/>
<evidence type="ECO:0000313" key="2">
    <source>
        <dbReference type="Proteomes" id="UP000026915"/>
    </source>
</evidence>
<dbReference type="Gramene" id="EOY31722">
    <property type="protein sequence ID" value="EOY31722"/>
    <property type="gene ID" value="TCM_038827"/>
</dbReference>
<sequence length="189" mass="21592">MDVGGMHVDLLLTKGKVRPWIIAEFEEKQSQVKFFELFERTYKQQKGTEEFVDNMSKTICKSYTSTFSNKYDDELSIRPEFDHEAWIEAIRRPNNTWTHVYGFGTRVLVSRLLALNAVSKFACGLDVARPSLALVPELEGYRQLISNVYSLMMSMGRINNLFEVIANRLSPSDTFESSSSQQSGLPHPP</sequence>
<proteinExistence type="predicted"/>
<evidence type="ECO:0000313" key="1">
    <source>
        <dbReference type="EMBL" id="EOY31722.1"/>
    </source>
</evidence>
<accession>A0A061GRF3</accession>
<organism evidence="1 2">
    <name type="scientific">Theobroma cacao</name>
    <name type="common">Cacao</name>
    <name type="synonym">Cocoa</name>
    <dbReference type="NCBI Taxonomy" id="3641"/>
    <lineage>
        <taxon>Eukaryota</taxon>
        <taxon>Viridiplantae</taxon>
        <taxon>Streptophyta</taxon>
        <taxon>Embryophyta</taxon>
        <taxon>Tracheophyta</taxon>
        <taxon>Spermatophyta</taxon>
        <taxon>Magnoliopsida</taxon>
        <taxon>eudicotyledons</taxon>
        <taxon>Gunneridae</taxon>
        <taxon>Pentapetalae</taxon>
        <taxon>rosids</taxon>
        <taxon>malvids</taxon>
        <taxon>Malvales</taxon>
        <taxon>Malvaceae</taxon>
        <taxon>Byttnerioideae</taxon>
        <taxon>Theobroma</taxon>
    </lineage>
</organism>
<keyword evidence="2" id="KW-1185">Reference proteome</keyword>
<protein>
    <submittedName>
        <fullName evidence="1">Uncharacterized protein</fullName>
    </submittedName>
</protein>
<dbReference type="InParanoid" id="A0A061GRF3"/>
<reference evidence="1 2" key="1">
    <citation type="journal article" date="2013" name="Genome Biol.">
        <title>The genome sequence of the most widely cultivated cacao type and its use to identify candidate genes regulating pod color.</title>
        <authorList>
            <person name="Motamayor J.C."/>
            <person name="Mockaitis K."/>
            <person name="Schmutz J."/>
            <person name="Haiminen N."/>
            <person name="Iii D.L."/>
            <person name="Cornejo O."/>
            <person name="Findley S.D."/>
            <person name="Zheng P."/>
            <person name="Utro F."/>
            <person name="Royaert S."/>
            <person name="Saski C."/>
            <person name="Jenkins J."/>
            <person name="Podicheti R."/>
            <person name="Zhao M."/>
            <person name="Scheffler B.E."/>
            <person name="Stack J.C."/>
            <person name="Feltus F.A."/>
            <person name="Mustiga G.M."/>
            <person name="Amores F."/>
            <person name="Phillips W."/>
            <person name="Marelli J.P."/>
            <person name="May G.D."/>
            <person name="Shapiro H."/>
            <person name="Ma J."/>
            <person name="Bustamante C.D."/>
            <person name="Schnell R.J."/>
            <person name="Main D."/>
            <person name="Gilbert D."/>
            <person name="Parida L."/>
            <person name="Kuhn D.N."/>
        </authorList>
    </citation>
    <scope>NUCLEOTIDE SEQUENCE [LARGE SCALE GENOMIC DNA]</scope>
    <source>
        <strain evidence="2">cv. Matina 1-6</strain>
    </source>
</reference>
<dbReference type="EMBL" id="CM001887">
    <property type="protein sequence ID" value="EOY31722.1"/>
    <property type="molecule type" value="Genomic_DNA"/>
</dbReference>
<gene>
    <name evidence="1" type="ORF">TCM_038827</name>
</gene>
<dbReference type="Proteomes" id="UP000026915">
    <property type="component" value="Chromosome 9"/>
</dbReference>
<dbReference type="HOGENOM" id="CLU_1436804_0_0_1"/>